<gene>
    <name evidence="1" type="ORF">mc_173</name>
</gene>
<proteinExistence type="predicted"/>
<reference evidence="2" key="1">
    <citation type="submission" date="2018-01" db="EMBL/GenBank/DDBJ databases">
        <title>Testimony of 'menage a trois' revealed by the proteome of Megavirus virophage.</title>
        <authorList>
            <person name="Jeudy S."/>
            <person name="Bertaux L."/>
            <person name="Alempic J.-M."/>
            <person name="Lartigue A."/>
            <person name="Legendre M."/>
            <person name="Philippe N."/>
            <person name="Beucher L."/>
            <person name="Biondi E."/>
            <person name="Juul S."/>
            <person name="Turner D."/>
            <person name="Coute Y."/>
            <person name="Claverie J.-M."/>
            <person name="Abergel C."/>
        </authorList>
    </citation>
    <scope>NUCLEOTIDE SEQUENCE [LARGE SCALE GENOMIC DNA]</scope>
</reference>
<protein>
    <submittedName>
        <fullName evidence="1">Uncharacterized protein</fullName>
    </submittedName>
</protein>
<evidence type="ECO:0000313" key="2">
    <source>
        <dbReference type="Proteomes" id="UP000289600"/>
    </source>
</evidence>
<keyword evidence="2" id="KW-1185">Reference proteome</keyword>
<accession>A0A2P1EKY4</accession>
<sequence length="352" mass="41514">MLSEFIAQMAVIDHFKSKYVPKSKRDDITNYEDDLRKFLEKNSENEDALFNDMEYKSNKIDLDHYQKIYELELLDPKNKSEIVSMNLEIGLENYNENFGENTNKITFSIEIGGNIILHTNLENIIMLSKYLNMDIIYENDKIIIPIPLKQLFFCNNFPFYKLKYSSMCIKVYNNNGYINRLGLNYQTKILTNPNKLSFLPKRIVVFQAQQDEYKSLIRLNFNGLCKVIMFNIEYDKEKIIDPQINQIKLYLNKNKPIVYDLDDGEILEYHIFGKEYYAISLCKQLVYKKDIKKIFKDEEDIPTGINFSRLDDVEIEIICDDADIYGSIIKFATISVNELNFMEGMASLKYTY</sequence>
<dbReference type="Proteomes" id="UP000289600">
    <property type="component" value="Segment"/>
</dbReference>
<name>A0A2P1EKY4_9VIRU</name>
<dbReference type="EMBL" id="MG807320">
    <property type="protein sequence ID" value="AVL94559.1"/>
    <property type="molecule type" value="Genomic_DNA"/>
</dbReference>
<organism evidence="1 2">
    <name type="scientific">Moumouvirus australiensis</name>
    <dbReference type="NCBI Taxonomy" id="2109587"/>
    <lineage>
        <taxon>Viruses</taxon>
        <taxon>Varidnaviria</taxon>
        <taxon>Bamfordvirae</taxon>
        <taxon>Nucleocytoviricota</taxon>
        <taxon>Megaviricetes</taxon>
        <taxon>Imitervirales</taxon>
        <taxon>Mimiviridae</taxon>
        <taxon>Megamimivirinae</taxon>
        <taxon>Moumouvirus</taxon>
        <taxon>Moumouvirus australiense</taxon>
    </lineage>
</organism>
<evidence type="ECO:0000313" key="1">
    <source>
        <dbReference type="EMBL" id="AVL94559.1"/>
    </source>
</evidence>